<organism evidence="1 2">
    <name type="scientific">Laccaria amethystina LaAM-08-1</name>
    <dbReference type="NCBI Taxonomy" id="1095629"/>
    <lineage>
        <taxon>Eukaryota</taxon>
        <taxon>Fungi</taxon>
        <taxon>Dikarya</taxon>
        <taxon>Basidiomycota</taxon>
        <taxon>Agaricomycotina</taxon>
        <taxon>Agaricomycetes</taxon>
        <taxon>Agaricomycetidae</taxon>
        <taxon>Agaricales</taxon>
        <taxon>Agaricineae</taxon>
        <taxon>Hydnangiaceae</taxon>
        <taxon>Laccaria</taxon>
    </lineage>
</organism>
<keyword evidence="2" id="KW-1185">Reference proteome</keyword>
<evidence type="ECO:0000313" key="1">
    <source>
        <dbReference type="EMBL" id="KIJ91161.1"/>
    </source>
</evidence>
<dbReference type="AlphaFoldDB" id="A0A0C9X0T3"/>
<sequence length="137" mass="16273">MRKICYNDKSRLALAMPVFEEVESSPSKCEFAGCVVDCRNLKIYQWDSARRLRRGLRRADFKKLSNQLTPPLLIECRRREVRLRREIRSFSHVLWIWSRCSYGKSRNHGMSRTRAYLTSIIGFSQRIAVWDKGRLCE</sequence>
<dbReference type="Proteomes" id="UP000054477">
    <property type="component" value="Unassembled WGS sequence"/>
</dbReference>
<reference evidence="2" key="2">
    <citation type="submission" date="2015-01" db="EMBL/GenBank/DDBJ databases">
        <title>Evolutionary Origins and Diversification of the Mycorrhizal Mutualists.</title>
        <authorList>
            <consortium name="DOE Joint Genome Institute"/>
            <consortium name="Mycorrhizal Genomics Consortium"/>
            <person name="Kohler A."/>
            <person name="Kuo A."/>
            <person name="Nagy L.G."/>
            <person name="Floudas D."/>
            <person name="Copeland A."/>
            <person name="Barry K.W."/>
            <person name="Cichocki N."/>
            <person name="Veneault-Fourrey C."/>
            <person name="LaButti K."/>
            <person name="Lindquist E.A."/>
            <person name="Lipzen A."/>
            <person name="Lundell T."/>
            <person name="Morin E."/>
            <person name="Murat C."/>
            <person name="Riley R."/>
            <person name="Ohm R."/>
            <person name="Sun H."/>
            <person name="Tunlid A."/>
            <person name="Henrissat B."/>
            <person name="Grigoriev I.V."/>
            <person name="Hibbett D.S."/>
            <person name="Martin F."/>
        </authorList>
    </citation>
    <scope>NUCLEOTIDE SEQUENCE [LARGE SCALE GENOMIC DNA]</scope>
    <source>
        <strain evidence="2">LaAM-08-1</strain>
    </source>
</reference>
<proteinExistence type="predicted"/>
<evidence type="ECO:0000313" key="2">
    <source>
        <dbReference type="Proteomes" id="UP000054477"/>
    </source>
</evidence>
<reference evidence="1 2" key="1">
    <citation type="submission" date="2014-04" db="EMBL/GenBank/DDBJ databases">
        <authorList>
            <consortium name="DOE Joint Genome Institute"/>
            <person name="Kuo A."/>
            <person name="Kohler A."/>
            <person name="Nagy L.G."/>
            <person name="Floudas D."/>
            <person name="Copeland A."/>
            <person name="Barry K.W."/>
            <person name="Cichocki N."/>
            <person name="Veneault-Fourrey C."/>
            <person name="LaButti K."/>
            <person name="Lindquist E.A."/>
            <person name="Lipzen A."/>
            <person name="Lundell T."/>
            <person name="Morin E."/>
            <person name="Murat C."/>
            <person name="Sun H."/>
            <person name="Tunlid A."/>
            <person name="Henrissat B."/>
            <person name="Grigoriev I.V."/>
            <person name="Hibbett D.S."/>
            <person name="Martin F."/>
            <person name="Nordberg H.P."/>
            <person name="Cantor M.N."/>
            <person name="Hua S.X."/>
        </authorList>
    </citation>
    <scope>NUCLEOTIDE SEQUENCE [LARGE SCALE GENOMIC DNA]</scope>
    <source>
        <strain evidence="1 2">LaAM-08-1</strain>
    </source>
</reference>
<accession>A0A0C9X0T3</accession>
<protein>
    <submittedName>
        <fullName evidence="1">Uncharacterized protein</fullName>
    </submittedName>
</protein>
<dbReference type="EMBL" id="KN839046">
    <property type="protein sequence ID" value="KIJ91161.1"/>
    <property type="molecule type" value="Genomic_DNA"/>
</dbReference>
<dbReference type="HOGENOM" id="CLU_1865436_0_0_1"/>
<name>A0A0C9X0T3_9AGAR</name>
<gene>
    <name evidence="1" type="ORF">K443DRAFT_686260</name>
</gene>